<dbReference type="Proteomes" id="UP000224634">
    <property type="component" value="Unassembled WGS sequence"/>
</dbReference>
<dbReference type="PANTHER" id="PTHR12363">
    <property type="entry name" value="TRANSPORTIN 3 AND IMPORTIN 13"/>
    <property type="match status" value="1"/>
</dbReference>
<name>A0A2B7X2R7_POLH7</name>
<evidence type="ECO:0000256" key="1">
    <source>
        <dbReference type="ARBA" id="ARBA00004123"/>
    </source>
</evidence>
<dbReference type="GO" id="GO:0005737">
    <property type="term" value="C:cytoplasm"/>
    <property type="evidence" value="ECO:0007669"/>
    <property type="project" value="TreeGrafter"/>
</dbReference>
<dbReference type="InterPro" id="IPR051345">
    <property type="entry name" value="Importin_beta-like_NTR"/>
</dbReference>
<proteinExistence type="inferred from homology"/>
<dbReference type="PANTHER" id="PTHR12363:SF33">
    <property type="entry name" value="IMPORTIN-13"/>
    <property type="match status" value="1"/>
</dbReference>
<dbReference type="AlphaFoldDB" id="A0A2B7X2R7"/>
<dbReference type="OrthoDB" id="2016913at2759"/>
<dbReference type="STRING" id="1447883.A0A2B7X2R7"/>
<dbReference type="InterPro" id="IPR011989">
    <property type="entry name" value="ARM-like"/>
</dbReference>
<evidence type="ECO:0000256" key="4">
    <source>
        <dbReference type="ARBA" id="ARBA00023242"/>
    </source>
</evidence>
<keyword evidence="4" id="KW-0539">Nucleus</keyword>
<dbReference type="InterPro" id="IPR016024">
    <property type="entry name" value="ARM-type_fold"/>
</dbReference>
<evidence type="ECO:0000256" key="3">
    <source>
        <dbReference type="ARBA" id="ARBA00022448"/>
    </source>
</evidence>
<dbReference type="GO" id="GO:0005634">
    <property type="term" value="C:nucleus"/>
    <property type="evidence" value="ECO:0007669"/>
    <property type="project" value="UniProtKB-SubCell"/>
</dbReference>
<gene>
    <name evidence="5" type="ORF">AJ80_08706</name>
</gene>
<comment type="similarity">
    <text evidence="2">Belongs to the importin beta family.</text>
</comment>
<dbReference type="GO" id="GO:0006606">
    <property type="term" value="P:protein import into nucleus"/>
    <property type="evidence" value="ECO:0007669"/>
    <property type="project" value="TreeGrafter"/>
</dbReference>
<evidence type="ECO:0008006" key="7">
    <source>
        <dbReference type="Google" id="ProtNLM"/>
    </source>
</evidence>
<keyword evidence="6" id="KW-1185">Reference proteome</keyword>
<organism evidence="5 6">
    <name type="scientific">Polytolypa hystricis (strain UAMH7299)</name>
    <dbReference type="NCBI Taxonomy" id="1447883"/>
    <lineage>
        <taxon>Eukaryota</taxon>
        <taxon>Fungi</taxon>
        <taxon>Dikarya</taxon>
        <taxon>Ascomycota</taxon>
        <taxon>Pezizomycotina</taxon>
        <taxon>Eurotiomycetes</taxon>
        <taxon>Eurotiomycetidae</taxon>
        <taxon>Onygenales</taxon>
        <taxon>Onygenales incertae sedis</taxon>
        <taxon>Polytolypa</taxon>
    </lineage>
</organism>
<comment type="subcellular location">
    <subcellularLocation>
        <location evidence="1">Nucleus</location>
    </subcellularLocation>
</comment>
<reference evidence="5 6" key="1">
    <citation type="submission" date="2017-10" db="EMBL/GenBank/DDBJ databases">
        <title>Comparative genomics in systemic dimorphic fungi from Ajellomycetaceae.</title>
        <authorList>
            <person name="Munoz J.F."/>
            <person name="Mcewen J.G."/>
            <person name="Clay O.K."/>
            <person name="Cuomo C.A."/>
        </authorList>
    </citation>
    <scope>NUCLEOTIDE SEQUENCE [LARGE SCALE GENOMIC DNA]</scope>
    <source>
        <strain evidence="5 6">UAMH7299</strain>
    </source>
</reference>
<keyword evidence="3" id="KW-0813">Transport</keyword>
<dbReference type="EMBL" id="PDNA01000212">
    <property type="protein sequence ID" value="PGH03346.1"/>
    <property type="molecule type" value="Genomic_DNA"/>
</dbReference>
<accession>A0A2B7X2R7</accession>
<evidence type="ECO:0000313" key="5">
    <source>
        <dbReference type="EMBL" id="PGH03346.1"/>
    </source>
</evidence>
<dbReference type="Gene3D" id="1.25.10.10">
    <property type="entry name" value="Leucine-rich Repeat Variant"/>
    <property type="match status" value="1"/>
</dbReference>
<dbReference type="SUPFAM" id="SSF48371">
    <property type="entry name" value="ARM repeat"/>
    <property type="match status" value="1"/>
</dbReference>
<comment type="caution">
    <text evidence="5">The sequence shown here is derived from an EMBL/GenBank/DDBJ whole genome shotgun (WGS) entry which is preliminary data.</text>
</comment>
<sequence>MDQTPMEGPEAKRLVEEAGQLVQALNSPGNAAIAKSIQERLQTLQKSEAGWVIADGLLGSEDSNSRFFGALTLTIKIHQDWDHLGNDRKNGILVHLVDLFILQVQKAETAVVLRKFMTTMSTFFFKQDSPWKHAIRHVAMSLANGKYLPEEQCPQDSFEKLAVPSLNYGQALALLSFSATLAEESLRHSIFETEVVGRFQANTKDALFLADFVFHQTMNNLDVLMVESPHAHDTRKAATEAVRSFHVSMKGALFGSTELTSIIIKAWISASGNRISQPDIAGPLTYIVQFLMVPSLAPTSMDVVSEVLNHQPKLLHEDLMRSILVFLTGEHGEKYALALLEGDFEDDVMQFLDLLLRYASNKQLYLLTGPLSDQDHRILFLLHKLFQGPGFAGVDDKASPLVLEFWTEAADDLYDAVLQDLVTVTEARVKGCFAQVITECYDKLRYPDPSTLEEWEDDDAKSFSSFRRDFSDFLLATYPLLGVDVIQLLQERAAAAMENQTWDRFEVAIYCLASLSESVAENRHADELLHKLFHSPQFDNICFNRIPIPAKSRQTLSDMIAKYTAYFERNHELLPRVLNLLFNSLETPLCDQAAAKSISILCQNCRQALPVYLNEFIDRFEQLRSIPSIASTTLERVAEGIAAVAQALPSDDAKAASLVQLLGPLCQLAEEARQEAQTGDQEEALARGHKAIRCTASIGKGFRAQDDVVIDIDAEETSPDAQAFWNAGGPGGAPQTYVIQILEILMSTFGTDGDMIEATCEVLKAGYTERRPGPYVLPPHVSVQFVKMVNILSAQFPAVMATASAFLASQASRASEVKDISAELILHVYEVMSYMNNVPQQYDPDVAHSCIDFLTRLLPKHGSAFFGFAHLSSPQAHQPVLPTIFNFTLAVLKGPDPLPLRSASSFWSTILTLPDVPAEFQPGTPSHQHTFDQVLQSLANILMRQVSGHCARSDLDHLSEVIKKFIFKHQGSARLHFSNALATLDDNEAQAAGELKGSLVSKEERDKFLAGIVALRGARKTNTVVREFWLKCRGKGFEYTS</sequence>
<evidence type="ECO:0000313" key="6">
    <source>
        <dbReference type="Proteomes" id="UP000224634"/>
    </source>
</evidence>
<evidence type="ECO:0000256" key="2">
    <source>
        <dbReference type="ARBA" id="ARBA00007991"/>
    </source>
</evidence>
<protein>
    <recommendedName>
        <fullName evidence="7">Importin N-terminal domain-containing protein</fullName>
    </recommendedName>
</protein>